<dbReference type="Gene3D" id="1.25.40.10">
    <property type="entry name" value="Tetratricopeptide repeat domain"/>
    <property type="match status" value="1"/>
</dbReference>
<comment type="caution">
    <text evidence="1">The sequence shown here is derived from an EMBL/GenBank/DDBJ whole genome shotgun (WGS) entry which is preliminary data.</text>
</comment>
<reference evidence="1 2" key="1">
    <citation type="submission" date="2020-07" db="EMBL/GenBank/DDBJ databases">
        <title>Bacterium isolated from marien macroalgae.</title>
        <authorList>
            <person name="Zhu K."/>
            <person name="Lu D."/>
            <person name="Du Z."/>
        </authorList>
    </citation>
    <scope>NUCLEOTIDE SEQUENCE [LARGE SCALE GENOMIC DNA]</scope>
    <source>
        <strain evidence="1 2">3-1745</strain>
    </source>
</reference>
<organism evidence="1 2">
    <name type="scientific">Marinobacterium marinum</name>
    <dbReference type="NCBI Taxonomy" id="2756129"/>
    <lineage>
        <taxon>Bacteria</taxon>
        <taxon>Pseudomonadati</taxon>
        <taxon>Pseudomonadota</taxon>
        <taxon>Gammaproteobacteria</taxon>
        <taxon>Oceanospirillales</taxon>
        <taxon>Oceanospirillaceae</taxon>
        <taxon>Marinobacterium</taxon>
    </lineage>
</organism>
<evidence type="ECO:0000313" key="1">
    <source>
        <dbReference type="EMBL" id="MBA4501518.1"/>
    </source>
</evidence>
<evidence type="ECO:0008006" key="3">
    <source>
        <dbReference type="Google" id="ProtNLM"/>
    </source>
</evidence>
<dbReference type="Proteomes" id="UP000538931">
    <property type="component" value="Unassembled WGS sequence"/>
</dbReference>
<accession>A0A7W1WWN2</accession>
<dbReference type="EMBL" id="JACEMT010000036">
    <property type="protein sequence ID" value="MBA4501518.1"/>
    <property type="molecule type" value="Genomic_DNA"/>
</dbReference>
<dbReference type="SUPFAM" id="SSF48452">
    <property type="entry name" value="TPR-like"/>
    <property type="match status" value="1"/>
</dbReference>
<dbReference type="RefSeq" id="WP_181737462.1">
    <property type="nucleotide sequence ID" value="NZ_JACEMT010000036.1"/>
</dbReference>
<dbReference type="InterPro" id="IPR011990">
    <property type="entry name" value="TPR-like_helical_dom_sf"/>
</dbReference>
<gene>
    <name evidence="1" type="ORF">H1S06_03975</name>
</gene>
<dbReference type="AlphaFoldDB" id="A0A7W1WWN2"/>
<keyword evidence="2" id="KW-1185">Reference proteome</keyword>
<protein>
    <recommendedName>
        <fullName evidence="3">Tetratricopeptide repeat protein</fullName>
    </recommendedName>
</protein>
<evidence type="ECO:0000313" key="2">
    <source>
        <dbReference type="Proteomes" id="UP000538931"/>
    </source>
</evidence>
<proteinExistence type="predicted"/>
<name>A0A7W1WWN2_9GAMM</name>
<sequence length="603" mass="67956">MPPLIDLLQPSKLHWLTVPRYAVIAVPLLLATGSSASGQGTVALPLLLIATLGCVRLVWLKRLPHEWARLDKAKHALNAAQPDRAIGILLKPLALAGTHYQVKRAVLLARAYCHQGDFIKAHEVLSAHDTRYLLPDEQLSLQIAWAQLFIEADNPAEARRRLADISDQECQANLNCLLLKAELALQDEHYPQARTLLESGLDHCKEPADRVLLHNNMARLEGLQGHRDAQLRHLQSARVEFSKAPRAGLTDIVHHNLAIALVRKGQPEDAKAVLREAFAAGDTSGLAHVIAVLNNHLHTAREAGYADWVRNIYAEFDRQLERLKPRTSREQLALDITQLRMMRNDGISCTIDNYPELIEHLLDRLATTTPAVPISERVAGLVELRHDLKREIETELQQTNKVPVQLINLMQQSAQQLLKHTATIETYLSNLSPKLIGPLTLWHRYRTDADKARIELAEGSTNLQAAFNALFDHLREKAEWLAEQGTAQQTIEAWLIICDELVAYHDQWPPAAQPSWRAQYSDLAQHALDQATALMAGLKHHRQQVDQLIGLAYFNLRLREDKVAAARWMRVVKMYEPSLDHYASWLRGHYGFVCGELDGAFYV</sequence>